<protein>
    <submittedName>
        <fullName evidence="2">Uncharacterized protein</fullName>
    </submittedName>
</protein>
<feature type="transmembrane region" description="Helical" evidence="1">
    <location>
        <begin position="12"/>
        <end position="31"/>
    </location>
</feature>
<keyword evidence="1" id="KW-0472">Membrane</keyword>
<evidence type="ECO:0000313" key="2">
    <source>
        <dbReference type="EMBL" id="SHL12838.1"/>
    </source>
</evidence>
<proteinExistence type="predicted"/>
<keyword evidence="1" id="KW-0812">Transmembrane</keyword>
<accession>A0A1M6Y3R1</accession>
<gene>
    <name evidence="2" type="ORF">SAMN05444484_101399</name>
</gene>
<keyword evidence="1" id="KW-1133">Transmembrane helix</keyword>
<reference evidence="3" key="1">
    <citation type="submission" date="2016-11" db="EMBL/GenBank/DDBJ databases">
        <authorList>
            <person name="Varghese N."/>
            <person name="Submissions S."/>
        </authorList>
    </citation>
    <scope>NUCLEOTIDE SEQUENCE [LARGE SCALE GENOMIC DNA]</scope>
    <source>
        <strain evidence="3">DSM 24724</strain>
    </source>
</reference>
<evidence type="ECO:0000256" key="1">
    <source>
        <dbReference type="SAM" id="Phobius"/>
    </source>
</evidence>
<evidence type="ECO:0000313" key="3">
    <source>
        <dbReference type="Proteomes" id="UP000184028"/>
    </source>
</evidence>
<sequence length="196" mass="22865">MEFNTDILKVVFTSLFTLLAVIIGGILSYHNSFKLFKNQKKYDNRRISYSRLLAYKYIWAQSIIFHLGTRFSAEYFYAKFNLLSDEKDLEQSNKEFDKAANLMRDTSIYQKDIFETIGLIQTCYIIDIELELAINELFGAGTIQIQPFPKTLKNLTELNQYHDENSLKIPMMAETNYVAKIDKLLILLKAQLDSEK</sequence>
<dbReference type="STRING" id="946677.SAMN05444484_101399"/>
<dbReference type="AlphaFoldDB" id="A0A1M6Y3R1"/>
<name>A0A1M6Y3R1_9FLAO</name>
<dbReference type="EMBL" id="FRBT01000001">
    <property type="protein sequence ID" value="SHL12838.1"/>
    <property type="molecule type" value="Genomic_DNA"/>
</dbReference>
<organism evidence="2 3">
    <name type="scientific">Flavobacterium chilense</name>
    <dbReference type="NCBI Taxonomy" id="946677"/>
    <lineage>
        <taxon>Bacteria</taxon>
        <taxon>Pseudomonadati</taxon>
        <taxon>Bacteroidota</taxon>
        <taxon>Flavobacteriia</taxon>
        <taxon>Flavobacteriales</taxon>
        <taxon>Flavobacteriaceae</taxon>
        <taxon>Flavobacterium</taxon>
    </lineage>
</organism>
<keyword evidence="3" id="KW-1185">Reference proteome</keyword>
<dbReference type="OrthoDB" id="1345866at2"/>
<dbReference type="RefSeq" id="WP_068843296.1">
    <property type="nucleotide sequence ID" value="NZ_FRBT01000001.1"/>
</dbReference>
<dbReference type="Proteomes" id="UP000184028">
    <property type="component" value="Unassembled WGS sequence"/>
</dbReference>